<protein>
    <recommendedName>
        <fullName evidence="5">2-oxoglutarate dehydrogenase E1 component</fullName>
        <ecNumber evidence="4">1.2.4.2</ecNumber>
    </recommendedName>
    <alternativeName>
        <fullName evidence="9">Alpha-ketoglutarate dehydrogenase</fullName>
    </alternativeName>
</protein>
<evidence type="ECO:0000313" key="14">
    <source>
        <dbReference type="Proteomes" id="UP000194020"/>
    </source>
</evidence>
<evidence type="ECO:0000256" key="5">
    <source>
        <dbReference type="ARBA" id="ARBA00013321"/>
    </source>
</evidence>
<evidence type="ECO:0000256" key="9">
    <source>
        <dbReference type="ARBA" id="ARBA00030680"/>
    </source>
</evidence>
<dbReference type="InterPro" id="IPR029061">
    <property type="entry name" value="THDP-binding"/>
</dbReference>
<dbReference type="Gene3D" id="3.40.50.970">
    <property type="match status" value="1"/>
</dbReference>
<evidence type="ECO:0000256" key="4">
    <source>
        <dbReference type="ARBA" id="ARBA00012280"/>
    </source>
</evidence>
<dbReference type="Proteomes" id="UP000194040">
    <property type="component" value="Unassembled WGS sequence"/>
</dbReference>
<dbReference type="GO" id="GO:0030976">
    <property type="term" value="F:thiamine pyrophosphate binding"/>
    <property type="evidence" value="ECO:0007669"/>
    <property type="project" value="InterPro"/>
</dbReference>
<evidence type="ECO:0000313" key="13">
    <source>
        <dbReference type="EMBL" id="OSN11917.1"/>
    </source>
</evidence>
<dbReference type="Proteomes" id="UP000194020">
    <property type="component" value="Unassembled WGS sequence"/>
</dbReference>
<keyword evidence="6" id="KW-0816">Tricarboxylic acid cycle</keyword>
<dbReference type="RefSeq" id="WP_094099674.1">
    <property type="nucleotide sequence ID" value="NZ_LUTP01000023.1"/>
</dbReference>
<dbReference type="PIRSF" id="PIRSF000157">
    <property type="entry name" value="Oxoglu_dh_E1"/>
    <property type="match status" value="1"/>
</dbReference>
<comment type="similarity">
    <text evidence="3">Belongs to the alpha-ketoglutarate dehydrogenase family.</text>
</comment>
<dbReference type="AlphaFoldDB" id="A0A1X3RU08"/>
<proteinExistence type="inferred from homology"/>
<dbReference type="Gene3D" id="1.10.287.1150">
    <property type="entry name" value="TPP helical domain"/>
    <property type="match status" value="1"/>
</dbReference>
<dbReference type="InterPro" id="IPR011603">
    <property type="entry name" value="2oxoglutarate_DH_E1"/>
</dbReference>
<dbReference type="GO" id="GO:0006099">
    <property type="term" value="P:tricarboxylic acid cycle"/>
    <property type="evidence" value="ECO:0007669"/>
    <property type="project" value="UniProtKB-KW"/>
</dbReference>
<comment type="cofactor">
    <cofactor evidence="1">
        <name>thiamine diphosphate</name>
        <dbReference type="ChEBI" id="CHEBI:58937"/>
    </cofactor>
</comment>
<dbReference type="InterPro" id="IPR031717">
    <property type="entry name" value="ODO-1/KGD_C"/>
</dbReference>
<keyword evidence="8" id="KW-0786">Thiamine pyrophosphate</keyword>
<evidence type="ECO:0000256" key="8">
    <source>
        <dbReference type="ARBA" id="ARBA00023052"/>
    </source>
</evidence>
<feature type="domain" description="Transketolase-like pyrimidine-binding" evidence="11">
    <location>
        <begin position="593"/>
        <end position="786"/>
    </location>
</feature>
<dbReference type="InterPro" id="IPR005475">
    <property type="entry name" value="Transketolase-like_Pyr-bd"/>
</dbReference>
<dbReference type="SMART" id="SM00861">
    <property type="entry name" value="Transket_pyr"/>
    <property type="match status" value="1"/>
</dbReference>
<dbReference type="Gene3D" id="3.40.50.12470">
    <property type="match status" value="1"/>
</dbReference>
<dbReference type="FunFam" id="3.40.50.12470:FF:000002">
    <property type="entry name" value="2-oxoglutarate dehydrogenase E1 component"/>
    <property type="match status" value="1"/>
</dbReference>
<dbReference type="InterPro" id="IPR042179">
    <property type="entry name" value="KGD_C_sf"/>
</dbReference>
<dbReference type="GO" id="GO:0045252">
    <property type="term" value="C:oxoglutarate dehydrogenase complex"/>
    <property type="evidence" value="ECO:0007669"/>
    <property type="project" value="TreeGrafter"/>
</dbReference>
<dbReference type="EMBL" id="LUTP01000023">
    <property type="protein sequence ID" value="OSN05339.1"/>
    <property type="molecule type" value="Genomic_DNA"/>
</dbReference>
<evidence type="ECO:0000256" key="1">
    <source>
        <dbReference type="ARBA" id="ARBA00001964"/>
    </source>
</evidence>
<dbReference type="Gene3D" id="3.40.50.11610">
    <property type="entry name" value="Multifunctional 2-oxoglutarate metabolism enzyme, C-terminal domain"/>
    <property type="match status" value="1"/>
</dbReference>
<dbReference type="Pfam" id="PF16870">
    <property type="entry name" value="OxoGdeHyase_C"/>
    <property type="match status" value="1"/>
</dbReference>
<dbReference type="InterPro" id="IPR001017">
    <property type="entry name" value="DH_E1"/>
</dbReference>
<dbReference type="NCBIfam" id="NF008907">
    <property type="entry name" value="PRK12270.1"/>
    <property type="match status" value="1"/>
</dbReference>
<dbReference type="CDD" id="cd02016">
    <property type="entry name" value="TPP_E1_OGDC_like"/>
    <property type="match status" value="1"/>
</dbReference>
<evidence type="ECO:0000256" key="2">
    <source>
        <dbReference type="ARBA" id="ARBA00003906"/>
    </source>
</evidence>
<reference evidence="14 15" key="1">
    <citation type="submission" date="2016-02" db="EMBL/GenBank/DDBJ databases">
        <title>Species-wide whole genome sequencing reveals diversity, host range in Lonsdalea quercina.</title>
        <authorList>
            <person name="Li Y."/>
        </authorList>
    </citation>
    <scope>NUCLEOTIDE SEQUENCE [LARGE SCALE GENOMIC DNA]</scope>
    <source>
        <strain evidence="12 14">LMG 26264</strain>
        <strain evidence="13 15">LMG 26265</strain>
    </source>
</reference>
<evidence type="ECO:0000256" key="3">
    <source>
        <dbReference type="ARBA" id="ARBA00006936"/>
    </source>
</evidence>
<comment type="function">
    <text evidence="2">E1 component of the 2-oxoglutarate dehydrogenase (OGDH) complex which catalyzes the decarboxylation of 2-oxoglutarate, the first step in the conversion of 2-oxoglutarate to succinyl-CoA and CO(2).</text>
</comment>
<dbReference type="Pfam" id="PF00676">
    <property type="entry name" value="E1_dh"/>
    <property type="match status" value="1"/>
</dbReference>
<evidence type="ECO:0000313" key="15">
    <source>
        <dbReference type="Proteomes" id="UP000194040"/>
    </source>
</evidence>
<name>A0A1X3RU08_9GAMM</name>
<dbReference type="EMBL" id="LUTQ01000001">
    <property type="protein sequence ID" value="OSN11917.1"/>
    <property type="molecule type" value="Genomic_DNA"/>
</dbReference>
<evidence type="ECO:0000256" key="7">
    <source>
        <dbReference type="ARBA" id="ARBA00023002"/>
    </source>
</evidence>
<dbReference type="EC" id="1.2.4.2" evidence="4"/>
<evidence type="ECO:0000259" key="11">
    <source>
        <dbReference type="SMART" id="SM00861"/>
    </source>
</evidence>
<accession>A0A1X3RU08</accession>
<dbReference type="NCBIfam" id="TIGR00239">
    <property type="entry name" value="2oxo_dh_E1"/>
    <property type="match status" value="1"/>
</dbReference>
<comment type="subunit">
    <text evidence="10">Homodimer. Part of the 2-oxoglutarate dehydrogenase (OGDH) complex composed of E1 (2-oxoglutarate dehydrogenase), E2 (dihydrolipoamide succinyltransferase) and E3 (dihydrolipoamide dehydrogenase); the complex contains multiple copies of the three enzymatic components (E1, E2 and E3). Interacts (via N-terminus) with SucB, the E2 component of OGDH complex.</text>
</comment>
<dbReference type="GO" id="GO:0004591">
    <property type="term" value="F:oxoglutarate dehydrogenase (succinyl-transferring) activity"/>
    <property type="evidence" value="ECO:0007669"/>
    <property type="project" value="UniProtKB-EC"/>
</dbReference>
<dbReference type="Pfam" id="PF16078">
    <property type="entry name" value="2-oxogl_dehyd_N"/>
    <property type="match status" value="1"/>
</dbReference>
<dbReference type="OrthoDB" id="9759785at2"/>
<dbReference type="FunFam" id="3.40.50.11610:FF:000001">
    <property type="entry name" value="2-oxoglutarate dehydrogenase E1 component"/>
    <property type="match status" value="1"/>
</dbReference>
<dbReference type="PANTHER" id="PTHR23152:SF4">
    <property type="entry name" value="2-OXOADIPATE DEHYDROGENASE COMPLEX COMPONENT E1"/>
    <property type="match status" value="1"/>
</dbReference>
<dbReference type="FunFam" id="3.40.50.970:FF:000014">
    <property type="entry name" value="2-oxoglutarate dehydrogenase E1 component"/>
    <property type="match status" value="1"/>
</dbReference>
<dbReference type="SUPFAM" id="SSF52518">
    <property type="entry name" value="Thiamin diphosphate-binding fold (THDP-binding)"/>
    <property type="match status" value="2"/>
</dbReference>
<sequence length="935" mass="105692">MQNGAMKAWLDSSYLAGANQSYIEQLYEDYLTDPASIDTSWQTLFQQMVATGVKPDQLHSQTRDYFRRLAKDSSRYTSSIHDPDSDAKQVKVLQLINAFRFRGHQHANLDPLDLWKQEAVPDLGLAYHNLTEADLDDTFNVGSFAIGKETMKLRDLYAALRQTYCGPIGAEYMHITNTEEKRWIQQRIESVVGQPSFSVDERKRFLKELTAAEGLERYLGAKFPGAKRFSLEGGDALIPMLKEIVRHAGKNGTREVVLGMAHRGRLNVLVNVLGKKPQDLFDEFIGKHKEHLGTGDVKYHQGFSSDVDTEGGRVHLALAFNPSHLEIVSPVVIGSVRARLDRLDNPSSALVLPITIHGDAAMTGQGVVQETLNMSKARGYDVGGTIRIVINNQIGFTTSNPRDARSTEYCTDIGKMVQAPIFHVNADDPEAVAFVTQLALDFRNTFKRDVFIDMVCYRRHGHNEADEPSATQPLMYHKIKKHPTPRKIYADRLEQQQLIQLEDATEMVNLYRDALDAGECVVEEWLPMDMQALAWMPYLNHDWDEDYPYQIEMKRLQELARRISTIPPAIEMQSRVAKIYNDRAEMAEGRKPFDWGGAETLAYATLVDEGIPIRLSGEDTGRGTFFHRHAVVHNQKNGSTYTPLSHVHNAQGEFKVWDSVLSEEAVLAFEYGYATAEPRTLTIWEAQFGDFANGAQVVIDQFISSGEQKWGRMCGLVMLLPHGYEGQGPEHSSARLERYLQLCAEQNMQVCIPSTPAQVYHMLRRQALRGMRRPLVVMSPKSLLRHPLATSTLDELASGKFQPAIGEADDIDPRDVKRVVMCAGKVYYDLLEKRRKNEQKNVAIVRIEQLYPFPQQYVQSVLEPYAHVHDFVWCQEEPLNQGAWYCSQHHLREAIPFGASLRYAGRPASASPAVGYMSVHQKQQQDLVDDALNVN</sequence>
<evidence type="ECO:0000256" key="6">
    <source>
        <dbReference type="ARBA" id="ARBA00022532"/>
    </source>
</evidence>
<dbReference type="PANTHER" id="PTHR23152">
    <property type="entry name" value="2-OXOGLUTARATE DEHYDROGENASE"/>
    <property type="match status" value="1"/>
</dbReference>
<evidence type="ECO:0000313" key="12">
    <source>
        <dbReference type="EMBL" id="OSN05339.1"/>
    </source>
</evidence>
<dbReference type="NCBIfam" id="NF006914">
    <property type="entry name" value="PRK09404.1"/>
    <property type="match status" value="1"/>
</dbReference>
<dbReference type="InterPro" id="IPR032106">
    <property type="entry name" value="2-oxogl_dehyd_N"/>
</dbReference>
<evidence type="ECO:0000256" key="10">
    <source>
        <dbReference type="ARBA" id="ARBA00066249"/>
    </source>
</evidence>
<dbReference type="FunFam" id="1.10.287.1150:FF:000004">
    <property type="entry name" value="2-oxoglutarate dehydrogenase E1 component"/>
    <property type="match status" value="1"/>
</dbReference>
<keyword evidence="7" id="KW-0560">Oxidoreductase</keyword>
<dbReference type="GO" id="GO:0005829">
    <property type="term" value="C:cytosol"/>
    <property type="evidence" value="ECO:0007669"/>
    <property type="project" value="TreeGrafter"/>
</dbReference>
<comment type="caution">
    <text evidence="12">The sequence shown here is derived from an EMBL/GenBank/DDBJ whole genome shotgun (WGS) entry which is preliminary data.</text>
</comment>
<gene>
    <name evidence="12" type="ORF">AU511_10440</name>
    <name evidence="13" type="ORF">AU512_00690</name>
</gene>
<keyword evidence="15" id="KW-1185">Reference proteome</keyword>
<organism evidence="12 14">
    <name type="scientific">Lonsdalea iberica</name>
    <dbReference type="NCBI Taxonomy" id="1082703"/>
    <lineage>
        <taxon>Bacteria</taxon>
        <taxon>Pseudomonadati</taxon>
        <taxon>Pseudomonadota</taxon>
        <taxon>Gammaproteobacteria</taxon>
        <taxon>Enterobacterales</taxon>
        <taxon>Pectobacteriaceae</taxon>
        <taxon>Lonsdalea</taxon>
    </lineage>
</organism>
<dbReference type="Pfam" id="PF02779">
    <property type="entry name" value="Transket_pyr"/>
    <property type="match status" value="1"/>
</dbReference>